<evidence type="ECO:0000313" key="2">
    <source>
        <dbReference type="Proteomes" id="UP001607302"/>
    </source>
</evidence>
<evidence type="ECO:0000313" key="1">
    <source>
        <dbReference type="EMBL" id="KAL2715004.1"/>
    </source>
</evidence>
<reference evidence="1 2" key="1">
    <citation type="journal article" date="2024" name="Ann. Entomol. Soc. Am.">
        <title>Genomic analyses of the southern and eastern yellowjacket wasps (Hymenoptera: Vespidae) reveal evolutionary signatures of social life.</title>
        <authorList>
            <person name="Catto M.A."/>
            <person name="Caine P.B."/>
            <person name="Orr S.E."/>
            <person name="Hunt B.G."/>
            <person name="Goodisman M.A.D."/>
        </authorList>
    </citation>
    <scope>NUCLEOTIDE SEQUENCE [LARGE SCALE GENOMIC DNA]</scope>
    <source>
        <strain evidence="1">233</strain>
        <tissue evidence="1">Head and thorax</tissue>
    </source>
</reference>
<gene>
    <name evidence="1" type="ORF">V1478_014702</name>
</gene>
<dbReference type="EMBL" id="JAUDFV010000155">
    <property type="protein sequence ID" value="KAL2715004.1"/>
    <property type="molecule type" value="Genomic_DNA"/>
</dbReference>
<accession>A0ABD2A2Z7</accession>
<sequence length="64" mass="7342">MNDKIPTIGTMIFLSNDQRSLNYSSQIKASLTTIRLRKLDSSGFILNMHLPNIQYNVKDHFVSD</sequence>
<dbReference type="Proteomes" id="UP001607302">
    <property type="component" value="Unassembled WGS sequence"/>
</dbReference>
<dbReference type="AlphaFoldDB" id="A0ABD2A2Z7"/>
<comment type="caution">
    <text evidence="1">The sequence shown here is derived from an EMBL/GenBank/DDBJ whole genome shotgun (WGS) entry which is preliminary data.</text>
</comment>
<protein>
    <submittedName>
        <fullName evidence="1">Uncharacterized protein</fullName>
    </submittedName>
</protein>
<keyword evidence="2" id="KW-1185">Reference proteome</keyword>
<proteinExistence type="predicted"/>
<organism evidence="1 2">
    <name type="scientific">Vespula squamosa</name>
    <name type="common">Southern yellow jacket</name>
    <name type="synonym">Wasp</name>
    <dbReference type="NCBI Taxonomy" id="30214"/>
    <lineage>
        <taxon>Eukaryota</taxon>
        <taxon>Metazoa</taxon>
        <taxon>Ecdysozoa</taxon>
        <taxon>Arthropoda</taxon>
        <taxon>Hexapoda</taxon>
        <taxon>Insecta</taxon>
        <taxon>Pterygota</taxon>
        <taxon>Neoptera</taxon>
        <taxon>Endopterygota</taxon>
        <taxon>Hymenoptera</taxon>
        <taxon>Apocrita</taxon>
        <taxon>Aculeata</taxon>
        <taxon>Vespoidea</taxon>
        <taxon>Vespidae</taxon>
        <taxon>Vespinae</taxon>
        <taxon>Vespula</taxon>
    </lineage>
</organism>
<name>A0ABD2A2Z7_VESSQ</name>